<reference evidence="9 10" key="1">
    <citation type="journal article" date="2021" name="Nat. Plants">
        <title>The Taxus genome provides insights into paclitaxel biosynthesis.</title>
        <authorList>
            <person name="Xiong X."/>
            <person name="Gou J."/>
            <person name="Liao Q."/>
            <person name="Li Y."/>
            <person name="Zhou Q."/>
            <person name="Bi G."/>
            <person name="Li C."/>
            <person name="Du R."/>
            <person name="Wang X."/>
            <person name="Sun T."/>
            <person name="Guo L."/>
            <person name="Liang H."/>
            <person name="Lu P."/>
            <person name="Wu Y."/>
            <person name="Zhang Z."/>
            <person name="Ro D.K."/>
            <person name="Shang Y."/>
            <person name="Huang S."/>
            <person name="Yan J."/>
        </authorList>
    </citation>
    <scope>NUCLEOTIDE SEQUENCE [LARGE SCALE GENOMIC DNA]</scope>
    <source>
        <strain evidence="9">Ta-2019</strain>
    </source>
</reference>
<dbReference type="FunFam" id="3.20.20.80:FF:000005">
    <property type="entry name" value="Glucan endo-1,3-beta-glucosidase 14"/>
    <property type="match status" value="1"/>
</dbReference>
<gene>
    <name evidence="9" type="ORF">KI387_003649</name>
</gene>
<keyword evidence="4 8" id="KW-0732">Signal</keyword>
<evidence type="ECO:0000256" key="7">
    <source>
        <dbReference type="RuleBase" id="RU004335"/>
    </source>
</evidence>
<evidence type="ECO:0000256" key="1">
    <source>
        <dbReference type="ARBA" id="ARBA00000382"/>
    </source>
</evidence>
<dbReference type="InterPro" id="IPR000490">
    <property type="entry name" value="Glyco_hydro_17"/>
</dbReference>
<evidence type="ECO:0000256" key="4">
    <source>
        <dbReference type="ARBA" id="ARBA00022729"/>
    </source>
</evidence>
<name>A0AA38GZJ8_TAXCH</name>
<evidence type="ECO:0000256" key="8">
    <source>
        <dbReference type="SAM" id="SignalP"/>
    </source>
</evidence>
<evidence type="ECO:0000313" key="10">
    <source>
        <dbReference type="Proteomes" id="UP000824469"/>
    </source>
</evidence>
<dbReference type="Gene3D" id="3.20.20.80">
    <property type="entry name" value="Glycosidases"/>
    <property type="match status" value="1"/>
</dbReference>
<comment type="caution">
    <text evidence="9">The sequence shown here is derived from an EMBL/GenBank/DDBJ whole genome shotgun (WGS) entry which is preliminary data.</text>
</comment>
<feature type="non-terminal residue" evidence="9">
    <location>
        <position position="363"/>
    </location>
</feature>
<accession>A0AA38GZJ8</accession>
<dbReference type="Pfam" id="PF00332">
    <property type="entry name" value="Glyco_hydro_17"/>
    <property type="match status" value="1"/>
</dbReference>
<feature type="signal peptide" evidence="8">
    <location>
        <begin position="1"/>
        <end position="19"/>
    </location>
</feature>
<organism evidence="9 10">
    <name type="scientific">Taxus chinensis</name>
    <name type="common">Chinese yew</name>
    <name type="synonym">Taxus wallichiana var. chinensis</name>
    <dbReference type="NCBI Taxonomy" id="29808"/>
    <lineage>
        <taxon>Eukaryota</taxon>
        <taxon>Viridiplantae</taxon>
        <taxon>Streptophyta</taxon>
        <taxon>Embryophyta</taxon>
        <taxon>Tracheophyta</taxon>
        <taxon>Spermatophyta</taxon>
        <taxon>Pinopsida</taxon>
        <taxon>Pinidae</taxon>
        <taxon>Conifers II</taxon>
        <taxon>Cupressales</taxon>
        <taxon>Taxaceae</taxon>
        <taxon>Taxus</taxon>
    </lineage>
</organism>
<dbReference type="EMBL" id="JAHRHJ020000001">
    <property type="protein sequence ID" value="KAH9331541.1"/>
    <property type="molecule type" value="Genomic_DNA"/>
</dbReference>
<dbReference type="GO" id="GO:0042973">
    <property type="term" value="F:glucan endo-1,3-beta-D-glucosidase activity"/>
    <property type="evidence" value="ECO:0007669"/>
    <property type="project" value="UniProtKB-EC"/>
</dbReference>
<dbReference type="PANTHER" id="PTHR32227">
    <property type="entry name" value="GLUCAN ENDO-1,3-BETA-GLUCOSIDASE BG1-RELATED-RELATED"/>
    <property type="match status" value="1"/>
</dbReference>
<comment type="catalytic activity">
    <reaction evidence="1">
        <text>Hydrolysis of (1-&gt;3)-beta-D-glucosidic linkages in (1-&gt;3)-beta-D-glucans.</text>
        <dbReference type="EC" id="3.2.1.39"/>
    </reaction>
</comment>
<dbReference type="InterPro" id="IPR044965">
    <property type="entry name" value="Glyco_hydro_17_plant"/>
</dbReference>
<proteinExistence type="inferred from homology"/>
<dbReference type="SUPFAM" id="SSF51445">
    <property type="entry name" value="(Trans)glycosidases"/>
    <property type="match status" value="1"/>
</dbReference>
<dbReference type="Proteomes" id="UP000824469">
    <property type="component" value="Unassembled WGS sequence"/>
</dbReference>
<evidence type="ECO:0000256" key="6">
    <source>
        <dbReference type="ARBA" id="ARBA00023295"/>
    </source>
</evidence>
<feature type="chain" id="PRO_5041308017" description="glucan endo-1,3-beta-D-glucosidase" evidence="8">
    <location>
        <begin position="20"/>
        <end position="363"/>
    </location>
</feature>
<keyword evidence="6" id="KW-0326">Glycosidase</keyword>
<dbReference type="GO" id="GO:0005975">
    <property type="term" value="P:carbohydrate metabolic process"/>
    <property type="evidence" value="ECO:0007669"/>
    <property type="project" value="InterPro"/>
</dbReference>
<dbReference type="InterPro" id="IPR017853">
    <property type="entry name" value="GH"/>
</dbReference>
<dbReference type="OMA" id="RIAMTNY"/>
<evidence type="ECO:0000256" key="2">
    <source>
        <dbReference type="ARBA" id="ARBA00008773"/>
    </source>
</evidence>
<dbReference type="EC" id="3.2.1.39" evidence="3"/>
<evidence type="ECO:0000256" key="3">
    <source>
        <dbReference type="ARBA" id="ARBA00012780"/>
    </source>
</evidence>
<protein>
    <recommendedName>
        <fullName evidence="3">glucan endo-1,3-beta-D-glucosidase</fullName>
        <ecNumber evidence="3">3.2.1.39</ecNumber>
    </recommendedName>
</protein>
<keyword evidence="5" id="KW-0378">Hydrolase</keyword>
<dbReference type="AlphaFoldDB" id="A0AA38GZJ8"/>
<sequence length="363" mass="39041">MDLVFNVCALLLLLSKTECLSIGGSSAVGINYGQIADNLPSPKKVAQLLQGIKIKKVKLYDSNPEILQAFAKKDIELWVGIGNENVAGLTTTQQALAWLNQNLTPYLPDTKIVGISVGNEVYSGTDAQLSANLVPAMQALHMALLSLGLDSTIKISTAHSIAVLGSSYPPSAGSFKQELLPLITPHLEFLALTGSPFWLNAYPFFAYKDNPGEVSLDYVLFKPNEGMSDSSTNLHYDNMLDAQVDACYTALAAMGYGNLEVRVSETGWPSQGDPEEVGASKENAQAYNRNLLVRLARNQGTPMRPTAGLQAYVFALFNENLKPGPTSERNYGLYKPDGTIAYYVGLGRSSATNALSAFTSSAK</sequence>
<evidence type="ECO:0000313" key="9">
    <source>
        <dbReference type="EMBL" id="KAH9331541.1"/>
    </source>
</evidence>
<keyword evidence="10" id="KW-1185">Reference proteome</keyword>
<comment type="similarity">
    <text evidence="2 7">Belongs to the glycosyl hydrolase 17 family.</text>
</comment>
<evidence type="ECO:0000256" key="5">
    <source>
        <dbReference type="ARBA" id="ARBA00022801"/>
    </source>
</evidence>